<evidence type="ECO:0000256" key="1">
    <source>
        <dbReference type="SAM" id="MobiDB-lite"/>
    </source>
</evidence>
<organism evidence="2 3">
    <name type="scientific">Noviherbaspirillum album</name>
    <dbReference type="NCBI Taxonomy" id="3080276"/>
    <lineage>
        <taxon>Bacteria</taxon>
        <taxon>Pseudomonadati</taxon>
        <taxon>Pseudomonadota</taxon>
        <taxon>Betaproteobacteria</taxon>
        <taxon>Burkholderiales</taxon>
        <taxon>Oxalobacteraceae</taxon>
        <taxon>Noviherbaspirillum</taxon>
    </lineage>
</organism>
<dbReference type="EMBL" id="JAWIIV010000001">
    <property type="protein sequence ID" value="MEC4718012.1"/>
    <property type="molecule type" value="Genomic_DNA"/>
</dbReference>
<gene>
    <name evidence="2" type="ORF">RY831_02520</name>
</gene>
<dbReference type="Proteomes" id="UP001352263">
    <property type="component" value="Unassembled WGS sequence"/>
</dbReference>
<keyword evidence="3" id="KW-1185">Reference proteome</keyword>
<sequence>MSAERDRMRRILGIELAEAGRKAGVTAPMERRPPREDSASEPGSLDLLYFSSLDDYLEWFDSQDDRK</sequence>
<comment type="caution">
    <text evidence="2">The sequence shown here is derived from an EMBL/GenBank/DDBJ whole genome shotgun (WGS) entry which is preliminary data.</text>
</comment>
<evidence type="ECO:0000313" key="2">
    <source>
        <dbReference type="EMBL" id="MEC4718012.1"/>
    </source>
</evidence>
<dbReference type="RefSeq" id="WP_326504750.1">
    <property type="nucleotide sequence ID" value="NZ_JAWIIV010000001.1"/>
</dbReference>
<reference evidence="2 3" key="1">
    <citation type="submission" date="2023-10" db="EMBL/GenBank/DDBJ databases">
        <title>Noviherbaspirillum sp. CPCC 100848 genome assembly.</title>
        <authorList>
            <person name="Li X.Y."/>
            <person name="Fang X.M."/>
        </authorList>
    </citation>
    <scope>NUCLEOTIDE SEQUENCE [LARGE SCALE GENOMIC DNA]</scope>
    <source>
        <strain evidence="2 3">CPCC 100848</strain>
    </source>
</reference>
<accession>A0ABU6J312</accession>
<name>A0ABU6J312_9BURK</name>
<evidence type="ECO:0000313" key="3">
    <source>
        <dbReference type="Proteomes" id="UP001352263"/>
    </source>
</evidence>
<feature type="region of interest" description="Disordered" evidence="1">
    <location>
        <begin position="22"/>
        <end position="43"/>
    </location>
</feature>
<proteinExistence type="predicted"/>
<protein>
    <submittedName>
        <fullName evidence="2">Uncharacterized protein</fullName>
    </submittedName>
</protein>
<feature type="compositionally biased region" description="Basic and acidic residues" evidence="1">
    <location>
        <begin position="29"/>
        <end position="38"/>
    </location>
</feature>